<feature type="compositionally biased region" description="Basic and acidic residues" evidence="1">
    <location>
        <begin position="112"/>
        <end position="123"/>
    </location>
</feature>
<evidence type="ECO:0000313" key="2">
    <source>
        <dbReference type="EMBL" id="KAH3753398.1"/>
    </source>
</evidence>
<comment type="caution">
    <text evidence="2">The sequence shown here is derived from an EMBL/GenBank/DDBJ whole genome shotgun (WGS) entry which is preliminary data.</text>
</comment>
<organism evidence="2 4">
    <name type="scientific">Dreissena polymorpha</name>
    <name type="common">Zebra mussel</name>
    <name type="synonym">Mytilus polymorpha</name>
    <dbReference type="NCBI Taxonomy" id="45954"/>
    <lineage>
        <taxon>Eukaryota</taxon>
        <taxon>Metazoa</taxon>
        <taxon>Spiralia</taxon>
        <taxon>Lophotrochozoa</taxon>
        <taxon>Mollusca</taxon>
        <taxon>Bivalvia</taxon>
        <taxon>Autobranchia</taxon>
        <taxon>Heteroconchia</taxon>
        <taxon>Euheterodonta</taxon>
        <taxon>Imparidentia</taxon>
        <taxon>Neoheterodontei</taxon>
        <taxon>Myida</taxon>
        <taxon>Dreissenoidea</taxon>
        <taxon>Dreissenidae</taxon>
        <taxon>Dreissena</taxon>
    </lineage>
</organism>
<name>A0A9D4IAY2_DREPO</name>
<evidence type="ECO:0000313" key="3">
    <source>
        <dbReference type="EMBL" id="KAH3753413.1"/>
    </source>
</evidence>
<reference evidence="2" key="2">
    <citation type="submission" date="2020-11" db="EMBL/GenBank/DDBJ databases">
        <authorList>
            <person name="McCartney M.A."/>
            <person name="Auch B."/>
            <person name="Kono T."/>
            <person name="Mallez S."/>
            <person name="Becker A."/>
            <person name="Gohl D.M."/>
            <person name="Silverstein K.A.T."/>
            <person name="Koren S."/>
            <person name="Bechman K.B."/>
            <person name="Herman A."/>
            <person name="Abrahante J.E."/>
            <person name="Garbe J."/>
        </authorList>
    </citation>
    <scope>NUCLEOTIDE SEQUENCE</scope>
    <source>
        <strain evidence="2">Duluth1</strain>
        <tissue evidence="2">Whole animal</tissue>
    </source>
</reference>
<dbReference type="EMBL" id="JAIWYP010000010">
    <property type="protein sequence ID" value="KAH3753413.1"/>
    <property type="molecule type" value="Genomic_DNA"/>
</dbReference>
<dbReference type="AlphaFoldDB" id="A0A9D4IAY2"/>
<keyword evidence="4" id="KW-1185">Reference proteome</keyword>
<reference evidence="2" key="1">
    <citation type="journal article" date="2019" name="bioRxiv">
        <title>The Genome of the Zebra Mussel, Dreissena polymorpha: A Resource for Invasive Species Research.</title>
        <authorList>
            <person name="McCartney M.A."/>
            <person name="Auch B."/>
            <person name="Kono T."/>
            <person name="Mallez S."/>
            <person name="Zhang Y."/>
            <person name="Obille A."/>
            <person name="Becker A."/>
            <person name="Abrahante J.E."/>
            <person name="Garbe J."/>
            <person name="Badalamenti J.P."/>
            <person name="Herman A."/>
            <person name="Mangelson H."/>
            <person name="Liachko I."/>
            <person name="Sullivan S."/>
            <person name="Sone E.D."/>
            <person name="Koren S."/>
            <person name="Silverstein K.A.T."/>
            <person name="Beckman K.B."/>
            <person name="Gohl D.M."/>
        </authorList>
    </citation>
    <scope>NUCLEOTIDE SEQUENCE</scope>
    <source>
        <strain evidence="2">Duluth1</strain>
        <tissue evidence="2">Whole animal</tissue>
    </source>
</reference>
<accession>A0A9D4IAY2</accession>
<feature type="region of interest" description="Disordered" evidence="1">
    <location>
        <begin position="1"/>
        <end position="34"/>
    </location>
</feature>
<sequence>MSHNWRSYTKKIKRSDSANTKPIDAFSKNDSSKTVETLQDSEVIDIEHCERESKQSAAVALSPSKTVADLDRLPINNDTEISKLTSSPGPSTEKQLKTFPIIRFTPATFFSKQDETQPKRDSRFNSQEYES</sequence>
<evidence type="ECO:0000313" key="4">
    <source>
        <dbReference type="Proteomes" id="UP000828390"/>
    </source>
</evidence>
<feature type="region of interest" description="Disordered" evidence="1">
    <location>
        <begin position="108"/>
        <end position="131"/>
    </location>
</feature>
<gene>
    <name evidence="2" type="ORF">DPMN_188034</name>
    <name evidence="3" type="ORF">DPMN_188049</name>
</gene>
<dbReference type="EMBL" id="JAIWYP010000010">
    <property type="protein sequence ID" value="KAH3753398.1"/>
    <property type="molecule type" value="Genomic_DNA"/>
</dbReference>
<dbReference type="Proteomes" id="UP000828390">
    <property type="component" value="Unassembled WGS sequence"/>
</dbReference>
<evidence type="ECO:0000256" key="1">
    <source>
        <dbReference type="SAM" id="MobiDB-lite"/>
    </source>
</evidence>
<protein>
    <submittedName>
        <fullName evidence="2">Uncharacterized protein</fullName>
    </submittedName>
</protein>
<proteinExistence type="predicted"/>